<comment type="catalytic activity">
    <reaction evidence="2">
        <text>Thiol-dependent hydrolysis of ester, thioester, amide, peptide and isopeptide bonds formed by the C-terminal Gly of ubiquitin (a 76-residue protein attached to proteins as an intracellular targeting signal).</text>
        <dbReference type="EC" id="3.4.19.12"/>
    </reaction>
</comment>
<dbReference type="GO" id="GO:0005634">
    <property type="term" value="C:nucleus"/>
    <property type="evidence" value="ECO:0000318"/>
    <property type="project" value="GO_Central"/>
</dbReference>
<evidence type="ECO:0000259" key="4">
    <source>
        <dbReference type="PROSITE" id="PS50235"/>
    </source>
</evidence>
<feature type="region of interest" description="Disordered" evidence="3">
    <location>
        <begin position="27"/>
        <end position="73"/>
    </location>
</feature>
<dbReference type="InterPro" id="IPR001394">
    <property type="entry name" value="Peptidase_C19_UCH"/>
</dbReference>
<dbReference type="SUPFAM" id="SSF54001">
    <property type="entry name" value="Cysteine proteinases"/>
    <property type="match status" value="1"/>
</dbReference>
<dbReference type="Pfam" id="PF00443">
    <property type="entry name" value="UCH"/>
    <property type="match status" value="1"/>
</dbReference>
<feature type="domain" description="USP" evidence="4">
    <location>
        <begin position="95"/>
        <end position="398"/>
    </location>
</feature>
<feature type="region of interest" description="Disordered" evidence="3">
    <location>
        <begin position="604"/>
        <end position="659"/>
    </location>
</feature>
<dbReference type="EC" id="3.4.19.12" evidence="2"/>
<dbReference type="PROSITE" id="PS50235">
    <property type="entry name" value="USP_3"/>
    <property type="match status" value="1"/>
</dbReference>
<dbReference type="InterPro" id="IPR028889">
    <property type="entry name" value="USP"/>
</dbReference>
<comment type="similarity">
    <text evidence="1 2">Belongs to the peptidase C19 family.</text>
</comment>
<keyword evidence="5" id="KW-1185">Reference proteome</keyword>
<feature type="compositionally biased region" description="Polar residues" evidence="3">
    <location>
        <begin position="460"/>
        <end position="480"/>
    </location>
</feature>
<dbReference type="PROSITE" id="PS00973">
    <property type="entry name" value="USP_2"/>
    <property type="match status" value="1"/>
</dbReference>
<evidence type="ECO:0000256" key="3">
    <source>
        <dbReference type="SAM" id="MobiDB-lite"/>
    </source>
</evidence>
<dbReference type="PANTHER" id="PTHR24006:SF663">
    <property type="entry name" value="UBIQUITIN CARBOXYL-TERMINAL HYDROLASE 23"/>
    <property type="match status" value="1"/>
</dbReference>
<dbReference type="InterPro" id="IPR050164">
    <property type="entry name" value="Peptidase_C19"/>
</dbReference>
<dbReference type="InterPro" id="IPR018200">
    <property type="entry name" value="USP_CS"/>
</dbReference>
<dbReference type="GO" id="GO:0005829">
    <property type="term" value="C:cytosol"/>
    <property type="evidence" value="ECO:0000318"/>
    <property type="project" value="GO_Central"/>
</dbReference>
<dbReference type="RefSeq" id="XP_021867163.1">
    <property type="nucleotide sequence ID" value="XM_022011471.2"/>
</dbReference>
<dbReference type="GO" id="GO:0006508">
    <property type="term" value="P:proteolysis"/>
    <property type="evidence" value="ECO:0007669"/>
    <property type="project" value="UniProtKB-KW"/>
</dbReference>
<feature type="region of interest" description="Disordered" evidence="3">
    <location>
        <begin position="712"/>
        <end position="738"/>
    </location>
</feature>
<keyword evidence="2 6" id="KW-0378">Hydrolase</keyword>
<dbReference type="OrthoDB" id="420187at2759"/>
<dbReference type="InterPro" id="IPR038765">
    <property type="entry name" value="Papain-like_cys_pep_sf"/>
</dbReference>
<name>A0A9R0JFL3_SPIOL</name>
<keyword evidence="2" id="KW-0788">Thiol protease</keyword>
<feature type="region of interest" description="Disordered" evidence="3">
    <location>
        <begin position="453"/>
        <end position="491"/>
    </location>
</feature>
<evidence type="ECO:0000313" key="5">
    <source>
        <dbReference type="Proteomes" id="UP000813463"/>
    </source>
</evidence>
<protein>
    <recommendedName>
        <fullName evidence="2">Ubiquitin carboxyl-terminal hydrolase</fullName>
        <ecNumber evidence="2">3.4.19.12</ecNumber>
    </recommendedName>
</protein>
<dbReference type="Gene3D" id="3.90.70.10">
    <property type="entry name" value="Cysteine proteinases"/>
    <property type="match status" value="1"/>
</dbReference>
<accession>A0A9R0JFL3</accession>
<dbReference type="GO" id="GO:0031647">
    <property type="term" value="P:regulation of protein stability"/>
    <property type="evidence" value="ECO:0000318"/>
    <property type="project" value="GO_Central"/>
</dbReference>
<reference evidence="6" key="2">
    <citation type="submission" date="2025-08" db="UniProtKB">
        <authorList>
            <consortium name="RefSeq"/>
        </authorList>
    </citation>
    <scope>IDENTIFICATION</scope>
    <source>
        <tissue evidence="6">Leaf</tissue>
    </source>
</reference>
<dbReference type="GO" id="GO:0004843">
    <property type="term" value="F:cysteine-type deubiquitinase activity"/>
    <property type="evidence" value="ECO:0000318"/>
    <property type="project" value="GO_Central"/>
</dbReference>
<dbReference type="Proteomes" id="UP000813463">
    <property type="component" value="Chromosome 6"/>
</dbReference>
<feature type="compositionally biased region" description="Low complexity" evidence="3">
    <location>
        <begin position="27"/>
        <end position="38"/>
    </location>
</feature>
<dbReference type="GO" id="GO:0016579">
    <property type="term" value="P:protein deubiquitination"/>
    <property type="evidence" value="ECO:0007669"/>
    <property type="project" value="InterPro"/>
</dbReference>
<evidence type="ECO:0000313" key="6">
    <source>
        <dbReference type="RefSeq" id="XP_021867163.1"/>
    </source>
</evidence>
<comment type="function">
    <text evidence="2">Recognizes and hydrolyzes the peptide bond at the C-terminal Gly of ubiquitin. Involved in the processing of poly-ubiquitin precursors as well as that of ubiquitinated proteins.</text>
</comment>
<proteinExistence type="inferred from homology"/>
<keyword evidence="2" id="KW-0645">Protease</keyword>
<evidence type="ECO:0000256" key="1">
    <source>
        <dbReference type="ARBA" id="ARBA00009085"/>
    </source>
</evidence>
<reference evidence="5" key="1">
    <citation type="journal article" date="2021" name="Nat. Commun.">
        <title>Genomic analyses provide insights into spinach domestication and the genetic basis of agronomic traits.</title>
        <authorList>
            <person name="Cai X."/>
            <person name="Sun X."/>
            <person name="Xu C."/>
            <person name="Sun H."/>
            <person name="Wang X."/>
            <person name="Ge C."/>
            <person name="Zhang Z."/>
            <person name="Wang Q."/>
            <person name="Fei Z."/>
            <person name="Jiao C."/>
            <person name="Wang Q."/>
        </authorList>
    </citation>
    <scope>NUCLEOTIDE SEQUENCE [LARGE SCALE GENOMIC DNA]</scope>
    <source>
        <strain evidence="5">cv. Varoflay</strain>
    </source>
</reference>
<evidence type="ECO:0000256" key="2">
    <source>
        <dbReference type="RuleBase" id="RU366025"/>
    </source>
</evidence>
<dbReference type="CDD" id="cd02661">
    <property type="entry name" value="Peptidase_C19E"/>
    <property type="match status" value="1"/>
</dbReference>
<organism evidence="5 6">
    <name type="scientific">Spinacia oleracea</name>
    <name type="common">Spinach</name>
    <dbReference type="NCBI Taxonomy" id="3562"/>
    <lineage>
        <taxon>Eukaryota</taxon>
        <taxon>Viridiplantae</taxon>
        <taxon>Streptophyta</taxon>
        <taxon>Embryophyta</taxon>
        <taxon>Tracheophyta</taxon>
        <taxon>Spermatophyta</taxon>
        <taxon>Magnoliopsida</taxon>
        <taxon>eudicotyledons</taxon>
        <taxon>Gunneridae</taxon>
        <taxon>Pentapetalae</taxon>
        <taxon>Caryophyllales</taxon>
        <taxon>Chenopodiaceae</taxon>
        <taxon>Chenopodioideae</taxon>
        <taxon>Anserineae</taxon>
        <taxon>Spinacia</taxon>
    </lineage>
</organism>
<dbReference type="KEGG" id="soe:110805852"/>
<dbReference type="FunFam" id="3.90.70.10:FF:000078">
    <property type="entry name" value="Ubiquitin carboxyl-terminal hydrolase 23"/>
    <property type="match status" value="1"/>
</dbReference>
<dbReference type="AlphaFoldDB" id="A0A9R0JFL3"/>
<gene>
    <name evidence="6" type="primary">LOC110805852</name>
</gene>
<dbReference type="PROSITE" id="PS00972">
    <property type="entry name" value="USP_1"/>
    <property type="match status" value="1"/>
</dbReference>
<dbReference type="PANTHER" id="PTHR24006">
    <property type="entry name" value="UBIQUITIN CARBOXYL-TERMINAL HYDROLASE"/>
    <property type="match status" value="1"/>
</dbReference>
<sequence>MEAAAPSMQQQQQRRIEFHLARKPISSSFANTSNSSNFKLETLNPSSPSISSLRPSQSQSQPPSSNSKKPESSDFIDATFDLDFVLRIPFRRIGAGLENLGNTCFLNSVIQCLTYTEPLVAYLQSGKHQNNCHVAGFCALCAMQKHVNRALQSTGRILAPKDLVSNLRCISRSFRNARQEDAHEYMINLLESMHKCCLPSGVPAESPGAYDKSLVHKIFGGRLRSQVKCLQCSHCSNTFDPFLDLSLEIAKADSVYKALSHFTAPEQLDGGERQYKCERCKQKVRALKQLTVYKAPYVLTVHLKRFRHFNGQKIDKKVHFGSSLNLKPFVSGTYEGDLTYTLYGVLVHAGWSTHSGHYFSFVRTSSGIWYSLDDNRVYQVSEKTVMEQKAYMLFYVRDMKNVGTKKAMDVVHKEKLITTMRNASSSCSIPVVKSFQNGYADKNSKETIPSGLVVNHSEGRNSSIVPVQQNTSKCVSSNGIASGKESSHENNIKVSTLPSVTKKENSLITRTDLDGMVQSATKFSNGDHSGKIPTATASAVCCVTNGEKEFASVEKPSISNFPSSANILCNKESHMVSTPAGTEGHNIQSNNVNDVKSNVPSDSAIQLSTEDGIGNTKVSKDEASEPMSDIPSVLSKPRNKRPRMNGSSAAKSPESAPRKRLMKEILKSSIGGMHFSTKLLYGASLSLRNRKKFKRMKKSNKKVLQENLLTEDSIPADMGPSTSDSDPAGTIKHSHKRANCKDANDLCSNEPTSQLVKEVSGATGGLHEPAVGRWEDVEPPLKKVESNGQDTLSIGHVLDEWDEEYDRGKRKKIRVLQNNFGGPNVFQEIATKKAKLKARSKDRRTRPCR</sequence>
<dbReference type="GeneID" id="110805852"/>
<keyword evidence="2" id="KW-0833">Ubl conjugation pathway</keyword>
<feature type="compositionally biased region" description="Low complexity" evidence="3">
    <location>
        <begin position="45"/>
        <end position="67"/>
    </location>
</feature>